<keyword evidence="1" id="KW-0614">Plasmid</keyword>
<dbReference type="Proteomes" id="UP000029431">
    <property type="component" value="Plasmid pPLA2_10"/>
</dbReference>
<protein>
    <submittedName>
        <fullName evidence="1">Uncharacterized protein</fullName>
    </submittedName>
</protein>
<dbReference type="AlphaFoldDB" id="V9WFC2"/>
<dbReference type="HOGENOM" id="CLU_2586385_0_0_9"/>
<dbReference type="KEGG" id="plv:ERIC2_10p00030"/>
<name>V9WFC2_9BACL</name>
<dbReference type="EMBL" id="CP003356">
    <property type="protein sequence ID" value="AHD07787.1"/>
    <property type="molecule type" value="Genomic_DNA"/>
</dbReference>
<gene>
    <name evidence="1" type="ORF">ERIC2_10p00030</name>
</gene>
<evidence type="ECO:0000313" key="1">
    <source>
        <dbReference type="EMBL" id="AHD07787.1"/>
    </source>
</evidence>
<reference evidence="1 2" key="1">
    <citation type="journal article" date="2014" name="PLoS ONE">
        <title>How to Kill the Honey Bee Larva: Genomic Potential and Virulence Mechanisms of Paenibacillus larvae.</title>
        <authorList>
            <person name="Djukic M."/>
            <person name="Brzuszkiewicz E."/>
            <person name="Funfhaus A."/>
            <person name="Voss J."/>
            <person name="Gollnow K."/>
            <person name="Poppinga L."/>
            <person name="Liesegang H."/>
            <person name="Garcia-Gonzalez E."/>
            <person name="Genersch E."/>
            <person name="Daniel R."/>
        </authorList>
    </citation>
    <scope>NUCLEOTIDE SEQUENCE [LARGE SCALE GENOMIC DNA]</scope>
    <source>
        <strain evidence="1 2">DSM 25430</strain>
        <plasmid evidence="2">Plasmid pPLA2_10</plasmid>
    </source>
</reference>
<proteinExistence type="predicted"/>
<geneLocation type="plasmid" evidence="1 2">
    <name>pPLA2_10</name>
</geneLocation>
<keyword evidence="2" id="KW-1185">Reference proteome</keyword>
<evidence type="ECO:0000313" key="2">
    <source>
        <dbReference type="Proteomes" id="UP000029431"/>
    </source>
</evidence>
<organism evidence="1 2">
    <name type="scientific">Paenibacillus larvae subsp. larvae DSM 25430</name>
    <dbReference type="NCBI Taxonomy" id="697284"/>
    <lineage>
        <taxon>Bacteria</taxon>
        <taxon>Bacillati</taxon>
        <taxon>Bacillota</taxon>
        <taxon>Bacilli</taxon>
        <taxon>Bacillales</taxon>
        <taxon>Paenibacillaceae</taxon>
        <taxon>Paenibacillus</taxon>
    </lineage>
</organism>
<accession>V9WFC2</accession>
<sequence>MPMLMPSQKVLICGVRIIERKEKSTLYLLDFYIPGEGAKTSFINVEDVPFYKNLIGKFVTCDLDVGEYKGNLSFRVLKVS</sequence>